<dbReference type="PANTHER" id="PTHR45921">
    <property type="entry name" value="IP01054P"/>
    <property type="match status" value="1"/>
</dbReference>
<dbReference type="GO" id="GO:0048513">
    <property type="term" value="P:animal organ development"/>
    <property type="evidence" value="ECO:0007669"/>
    <property type="project" value="TreeGrafter"/>
</dbReference>
<name>A0A7I8VK81_9ANNE</name>
<dbReference type="PRINTS" id="PR00024">
    <property type="entry name" value="HOMEOBOX"/>
</dbReference>
<keyword evidence="3 6" id="KW-0238">DNA-binding</keyword>
<organism evidence="10 11">
    <name type="scientific">Dimorphilus gyrociliatus</name>
    <dbReference type="NCBI Taxonomy" id="2664684"/>
    <lineage>
        <taxon>Eukaryota</taxon>
        <taxon>Metazoa</taxon>
        <taxon>Spiralia</taxon>
        <taxon>Lophotrochozoa</taxon>
        <taxon>Annelida</taxon>
        <taxon>Polychaeta</taxon>
        <taxon>Polychaeta incertae sedis</taxon>
        <taxon>Dinophilidae</taxon>
        <taxon>Dimorphilus</taxon>
    </lineage>
</organism>
<dbReference type="Pfam" id="PF00046">
    <property type="entry name" value="Homeodomain"/>
    <property type="match status" value="1"/>
</dbReference>
<feature type="compositionally biased region" description="Basic and acidic residues" evidence="8">
    <location>
        <begin position="1"/>
        <end position="11"/>
    </location>
</feature>
<evidence type="ECO:0000313" key="10">
    <source>
        <dbReference type="EMBL" id="CAD5116638.1"/>
    </source>
</evidence>
<evidence type="ECO:0000256" key="3">
    <source>
        <dbReference type="ARBA" id="ARBA00023125"/>
    </source>
</evidence>
<keyword evidence="4 6" id="KW-0371">Homeobox</keyword>
<dbReference type="InterPro" id="IPR017970">
    <property type="entry name" value="Homeobox_CS"/>
</dbReference>
<proteinExistence type="predicted"/>
<dbReference type="InterPro" id="IPR009057">
    <property type="entry name" value="Homeodomain-like_sf"/>
</dbReference>
<dbReference type="AlphaFoldDB" id="A0A7I8VK81"/>
<evidence type="ECO:0000256" key="4">
    <source>
        <dbReference type="ARBA" id="ARBA00023155"/>
    </source>
</evidence>
<dbReference type="PANTHER" id="PTHR45921:SF6">
    <property type="entry name" value="C15"/>
    <property type="match status" value="1"/>
</dbReference>
<dbReference type="GO" id="GO:0000981">
    <property type="term" value="F:DNA-binding transcription factor activity, RNA polymerase II-specific"/>
    <property type="evidence" value="ECO:0007669"/>
    <property type="project" value="InterPro"/>
</dbReference>
<dbReference type="InterPro" id="IPR042247">
    <property type="entry name" value="TLX1/2/3"/>
</dbReference>
<evidence type="ECO:0000256" key="2">
    <source>
        <dbReference type="ARBA" id="ARBA00022473"/>
    </source>
</evidence>
<feature type="region of interest" description="Disordered" evidence="8">
    <location>
        <begin position="1"/>
        <end position="21"/>
    </location>
</feature>
<evidence type="ECO:0000256" key="7">
    <source>
        <dbReference type="RuleBase" id="RU000682"/>
    </source>
</evidence>
<evidence type="ECO:0000256" key="5">
    <source>
        <dbReference type="ARBA" id="ARBA00023242"/>
    </source>
</evidence>
<dbReference type="OrthoDB" id="6159439at2759"/>
<dbReference type="InterPro" id="IPR001356">
    <property type="entry name" value="HD"/>
</dbReference>
<accession>A0A7I8VK81</accession>
<protein>
    <submittedName>
        <fullName evidence="10">DgyrCDS5509</fullName>
    </submittedName>
</protein>
<dbReference type="InterPro" id="IPR020479">
    <property type="entry name" value="HD_metazoa"/>
</dbReference>
<feature type="DNA-binding region" description="Homeobox" evidence="6">
    <location>
        <begin position="121"/>
        <end position="180"/>
    </location>
</feature>
<gene>
    <name evidence="10" type="ORF">DGYR_LOCUS5242</name>
</gene>
<dbReference type="CDD" id="cd00086">
    <property type="entry name" value="homeodomain"/>
    <property type="match status" value="1"/>
</dbReference>
<evidence type="ECO:0000259" key="9">
    <source>
        <dbReference type="PROSITE" id="PS50071"/>
    </source>
</evidence>
<feature type="region of interest" description="Disordered" evidence="8">
    <location>
        <begin position="110"/>
        <end position="129"/>
    </location>
</feature>
<dbReference type="GO" id="GO:0000978">
    <property type="term" value="F:RNA polymerase II cis-regulatory region sequence-specific DNA binding"/>
    <property type="evidence" value="ECO:0007669"/>
    <property type="project" value="TreeGrafter"/>
</dbReference>
<evidence type="ECO:0000256" key="8">
    <source>
        <dbReference type="SAM" id="MobiDB-lite"/>
    </source>
</evidence>
<dbReference type="PROSITE" id="PS50071">
    <property type="entry name" value="HOMEOBOX_2"/>
    <property type="match status" value="1"/>
</dbReference>
<reference evidence="10 11" key="1">
    <citation type="submission" date="2020-08" db="EMBL/GenBank/DDBJ databases">
        <authorList>
            <person name="Hejnol A."/>
        </authorList>
    </citation>
    <scope>NUCLEOTIDE SEQUENCE [LARGE SCALE GENOMIC DNA]</scope>
</reference>
<comment type="subcellular location">
    <subcellularLocation>
        <location evidence="1 6 7">Nucleus</location>
    </subcellularLocation>
</comment>
<comment type="caution">
    <text evidence="10">The sequence shown here is derived from an EMBL/GenBank/DDBJ whole genome shotgun (WGS) entry which is preliminary data.</text>
</comment>
<dbReference type="Gene3D" id="1.10.10.60">
    <property type="entry name" value="Homeodomain-like"/>
    <property type="match status" value="1"/>
</dbReference>
<evidence type="ECO:0000256" key="6">
    <source>
        <dbReference type="PROSITE-ProRule" id="PRU00108"/>
    </source>
</evidence>
<keyword evidence="2" id="KW-0217">Developmental protein</keyword>
<keyword evidence="5 6" id="KW-0539">Nucleus</keyword>
<dbReference type="GO" id="GO:0005634">
    <property type="term" value="C:nucleus"/>
    <property type="evidence" value="ECO:0007669"/>
    <property type="project" value="UniProtKB-SubCell"/>
</dbReference>
<evidence type="ECO:0000313" key="11">
    <source>
        <dbReference type="Proteomes" id="UP000549394"/>
    </source>
</evidence>
<dbReference type="Proteomes" id="UP000549394">
    <property type="component" value="Unassembled WGS sequence"/>
</dbReference>
<dbReference type="PROSITE" id="PS00027">
    <property type="entry name" value="HOMEOBOX_1"/>
    <property type="match status" value="1"/>
</dbReference>
<feature type="domain" description="Homeobox" evidence="9">
    <location>
        <begin position="119"/>
        <end position="179"/>
    </location>
</feature>
<sequence length="236" mass="27401">MDASVEGRENCNSDSDDETIISVCSEPSDNKESKMHLSFGINTILAKDEAKNRLESYGESETPALHSFHFAHHPLKLFPHRPFPLAVGSPGVFPWMQDRRERITLTRRMGHPYQNRTPPKRKKPRTSFSRSQIVELEKRFMRQKYLASAERSSLAKTLKMTDAQVKTWFQNRRTKWRRQTAEEREQERQAANRLMISLQTESSGALYSQPDPICMNNSSLHALQNLQPWDEKRVSD</sequence>
<dbReference type="FunFam" id="1.10.10.60:FF:000040">
    <property type="entry name" value="T-cell leukemia homeobox protein 3"/>
    <property type="match status" value="1"/>
</dbReference>
<keyword evidence="11" id="KW-1185">Reference proteome</keyword>
<evidence type="ECO:0000256" key="1">
    <source>
        <dbReference type="ARBA" id="ARBA00004123"/>
    </source>
</evidence>
<dbReference type="EMBL" id="CAJFCJ010000006">
    <property type="protein sequence ID" value="CAD5116638.1"/>
    <property type="molecule type" value="Genomic_DNA"/>
</dbReference>
<dbReference type="SUPFAM" id="SSF46689">
    <property type="entry name" value="Homeodomain-like"/>
    <property type="match status" value="1"/>
</dbReference>
<dbReference type="SMART" id="SM00389">
    <property type="entry name" value="HOX"/>
    <property type="match status" value="1"/>
</dbReference>